<evidence type="ECO:0000256" key="3">
    <source>
        <dbReference type="ARBA" id="ARBA00022729"/>
    </source>
</evidence>
<feature type="signal peptide" evidence="5">
    <location>
        <begin position="1"/>
        <end position="35"/>
    </location>
</feature>
<dbReference type="PROSITE" id="PS51257">
    <property type="entry name" value="PROKAR_LIPOPROTEIN"/>
    <property type="match status" value="1"/>
</dbReference>
<dbReference type="InterPro" id="IPR050492">
    <property type="entry name" value="Bact_metal-bind_prot9"/>
</dbReference>
<evidence type="ECO:0000313" key="6">
    <source>
        <dbReference type="EMBL" id="MBF4163410.1"/>
    </source>
</evidence>
<evidence type="ECO:0000256" key="1">
    <source>
        <dbReference type="ARBA" id="ARBA00011028"/>
    </source>
</evidence>
<name>A0A930V471_9ACTN</name>
<dbReference type="InterPro" id="IPR006127">
    <property type="entry name" value="ZnuA-like"/>
</dbReference>
<feature type="region of interest" description="Disordered" evidence="4">
    <location>
        <begin position="134"/>
        <end position="168"/>
    </location>
</feature>
<dbReference type="EMBL" id="JADIVZ010000011">
    <property type="protein sequence ID" value="MBF4163410.1"/>
    <property type="molecule type" value="Genomic_DNA"/>
</dbReference>
<dbReference type="Pfam" id="PF01297">
    <property type="entry name" value="ZnuA"/>
    <property type="match status" value="1"/>
</dbReference>
<keyword evidence="3 5" id="KW-0732">Signal</keyword>
<dbReference type="SUPFAM" id="SSF53807">
    <property type="entry name" value="Helical backbone' metal receptor"/>
    <property type="match status" value="1"/>
</dbReference>
<evidence type="ECO:0000256" key="2">
    <source>
        <dbReference type="ARBA" id="ARBA00022448"/>
    </source>
</evidence>
<feature type="compositionally biased region" description="Basic and acidic residues" evidence="4">
    <location>
        <begin position="155"/>
        <end position="168"/>
    </location>
</feature>
<feature type="compositionally biased region" description="Basic and acidic residues" evidence="4">
    <location>
        <begin position="135"/>
        <end position="144"/>
    </location>
</feature>
<dbReference type="GO" id="GO:0046872">
    <property type="term" value="F:metal ion binding"/>
    <property type="evidence" value="ECO:0007669"/>
    <property type="project" value="InterPro"/>
</dbReference>
<reference evidence="6" key="1">
    <citation type="submission" date="2020-11" db="EMBL/GenBank/DDBJ databases">
        <title>Nocardioides sp. CBS4Y-1, whole genome shotgun sequence.</title>
        <authorList>
            <person name="Tuo L."/>
        </authorList>
    </citation>
    <scope>NUCLEOTIDE SEQUENCE</scope>
    <source>
        <strain evidence="6">CBS4Y-1</strain>
    </source>
</reference>
<gene>
    <name evidence="6" type="ORF">ISG29_17090</name>
</gene>
<sequence length="337" mass="35779">MRSLPTRPARRPRIAVILAMAIVAAAGLSGCSAFSETSTSADGKVDVAAAFYPLEFVTQRVGGDLVDVTDLTQPGQEPHDLELSVAETAAISEADLVVYESVLQPNVGDAVDQNATGTDLDVADVVHLKPFVPGEAHDEETHPEGDDDTSTDTSTDEHDHDHDHGELDPHFWQNPLLLAKVAEAVAADLAKIDPDHASTYQANADKLVDELQQVNQEFTQGLSQCERSTIVVSHDAFGYLERYGLTVEGIAGLSPDAEPTPADLGRLQKLIESDGITTVFSETLAPPALSETLAKDAGVTTAVLDPIEGLTDATADEDYLSLMRENLAALEKANGCS</sequence>
<keyword evidence="2" id="KW-0813">Transport</keyword>
<dbReference type="RefSeq" id="WP_194504669.1">
    <property type="nucleotide sequence ID" value="NZ_JADIVZ010000011.1"/>
</dbReference>
<dbReference type="Gene3D" id="3.40.50.1980">
    <property type="entry name" value="Nitrogenase molybdenum iron protein domain"/>
    <property type="match status" value="2"/>
</dbReference>
<dbReference type="PANTHER" id="PTHR42953:SF3">
    <property type="entry name" value="HIGH-AFFINITY ZINC UPTAKE SYSTEM PROTEIN ZNUA"/>
    <property type="match status" value="1"/>
</dbReference>
<evidence type="ECO:0000313" key="7">
    <source>
        <dbReference type="Proteomes" id="UP000656804"/>
    </source>
</evidence>
<dbReference type="GO" id="GO:0030001">
    <property type="term" value="P:metal ion transport"/>
    <property type="evidence" value="ECO:0007669"/>
    <property type="project" value="InterPro"/>
</dbReference>
<accession>A0A930V471</accession>
<proteinExistence type="inferred from homology"/>
<organism evidence="6 7">
    <name type="scientific">Nocardioides acrostichi</name>
    <dbReference type="NCBI Taxonomy" id="2784339"/>
    <lineage>
        <taxon>Bacteria</taxon>
        <taxon>Bacillati</taxon>
        <taxon>Actinomycetota</taxon>
        <taxon>Actinomycetes</taxon>
        <taxon>Propionibacteriales</taxon>
        <taxon>Nocardioidaceae</taxon>
        <taxon>Nocardioides</taxon>
    </lineage>
</organism>
<evidence type="ECO:0000256" key="4">
    <source>
        <dbReference type="SAM" id="MobiDB-lite"/>
    </source>
</evidence>
<dbReference type="Proteomes" id="UP000656804">
    <property type="component" value="Unassembled WGS sequence"/>
</dbReference>
<evidence type="ECO:0000256" key="5">
    <source>
        <dbReference type="SAM" id="SignalP"/>
    </source>
</evidence>
<dbReference type="AlphaFoldDB" id="A0A930V471"/>
<comment type="caution">
    <text evidence="6">The sequence shown here is derived from an EMBL/GenBank/DDBJ whole genome shotgun (WGS) entry which is preliminary data.</text>
</comment>
<keyword evidence="7" id="KW-1185">Reference proteome</keyword>
<feature type="chain" id="PRO_5038842919" evidence="5">
    <location>
        <begin position="36"/>
        <end position="337"/>
    </location>
</feature>
<comment type="similarity">
    <text evidence="1">Belongs to the bacterial solute-binding protein 9 family.</text>
</comment>
<dbReference type="PANTHER" id="PTHR42953">
    <property type="entry name" value="HIGH-AFFINITY ZINC UPTAKE SYSTEM PROTEIN ZNUA-RELATED"/>
    <property type="match status" value="1"/>
</dbReference>
<protein>
    <submittedName>
        <fullName evidence="6">Zinc ABC transporter substrate-binding protein</fullName>
    </submittedName>
</protein>